<reference evidence="1 2" key="1">
    <citation type="submission" date="2019-12" db="EMBL/GenBank/DDBJ databases">
        <title>Chromosome-level assembly of the Caenorhabditis remanei genome.</title>
        <authorList>
            <person name="Teterina A.A."/>
            <person name="Willis J.H."/>
            <person name="Phillips P.C."/>
        </authorList>
    </citation>
    <scope>NUCLEOTIDE SEQUENCE [LARGE SCALE GENOMIC DNA]</scope>
    <source>
        <strain evidence="1 2">PX506</strain>
        <tissue evidence="1">Whole organism</tissue>
    </source>
</reference>
<dbReference type="GeneID" id="78777982"/>
<dbReference type="EMBL" id="WUAV01000006">
    <property type="protein sequence ID" value="KAF1749501.1"/>
    <property type="molecule type" value="Genomic_DNA"/>
</dbReference>
<accession>A0A6A5G450</accession>
<name>A0A6A5G450_CAERE</name>
<gene>
    <name evidence="1" type="ORF">GCK72_025969</name>
</gene>
<evidence type="ECO:0000313" key="1">
    <source>
        <dbReference type="EMBL" id="KAF1749501.1"/>
    </source>
</evidence>
<dbReference type="RefSeq" id="XP_053580151.1">
    <property type="nucleotide sequence ID" value="XM_053736585.1"/>
</dbReference>
<comment type="caution">
    <text evidence="1">The sequence shown here is derived from an EMBL/GenBank/DDBJ whole genome shotgun (WGS) entry which is preliminary data.</text>
</comment>
<protein>
    <submittedName>
        <fullName evidence="1">Uncharacterized protein</fullName>
    </submittedName>
</protein>
<dbReference type="KEGG" id="crq:GCK72_025969"/>
<sequence length="75" mass="8159">MGIQKPAVSNEVGSGYVYQPSPQDQVGVVSSNGLDQYFYTSSSTQKPEKPEKKSEAYVFNFAKGAMPTIHIQAKS</sequence>
<dbReference type="AlphaFoldDB" id="A0A6A5G450"/>
<proteinExistence type="predicted"/>
<dbReference type="CTD" id="78777982"/>
<dbReference type="Proteomes" id="UP000483820">
    <property type="component" value="Chromosome X"/>
</dbReference>
<organism evidence="1 2">
    <name type="scientific">Caenorhabditis remanei</name>
    <name type="common">Caenorhabditis vulgaris</name>
    <dbReference type="NCBI Taxonomy" id="31234"/>
    <lineage>
        <taxon>Eukaryota</taxon>
        <taxon>Metazoa</taxon>
        <taxon>Ecdysozoa</taxon>
        <taxon>Nematoda</taxon>
        <taxon>Chromadorea</taxon>
        <taxon>Rhabditida</taxon>
        <taxon>Rhabditina</taxon>
        <taxon>Rhabditomorpha</taxon>
        <taxon>Rhabditoidea</taxon>
        <taxon>Rhabditidae</taxon>
        <taxon>Peloderinae</taxon>
        <taxon>Caenorhabditis</taxon>
    </lineage>
</organism>
<evidence type="ECO:0000313" key="2">
    <source>
        <dbReference type="Proteomes" id="UP000483820"/>
    </source>
</evidence>